<feature type="transmembrane region" description="Helical" evidence="1">
    <location>
        <begin position="218"/>
        <end position="236"/>
    </location>
</feature>
<name>A0A6S9DWC2_HETAK</name>
<feature type="transmembrane region" description="Helical" evidence="1">
    <location>
        <begin position="281"/>
        <end position="302"/>
    </location>
</feature>
<feature type="transmembrane region" description="Helical" evidence="1">
    <location>
        <begin position="148"/>
        <end position="166"/>
    </location>
</feature>
<reference evidence="3" key="1">
    <citation type="submission" date="2021-01" db="EMBL/GenBank/DDBJ databases">
        <authorList>
            <person name="Corre E."/>
            <person name="Pelletier E."/>
            <person name="Niang G."/>
            <person name="Scheremetjew M."/>
            <person name="Finn R."/>
            <person name="Kale V."/>
            <person name="Holt S."/>
            <person name="Cochrane G."/>
            <person name="Meng A."/>
            <person name="Brown T."/>
            <person name="Cohen L."/>
        </authorList>
    </citation>
    <scope>NUCLEOTIDE SEQUENCE</scope>
    <source>
        <strain evidence="3">CCMP3107</strain>
    </source>
</reference>
<dbReference type="EMBL" id="HBIU01036791">
    <property type="protein sequence ID" value="CAE0638135.1"/>
    <property type="molecule type" value="Transcribed_RNA"/>
</dbReference>
<proteinExistence type="predicted"/>
<feature type="transmembrane region" description="Helical" evidence="1">
    <location>
        <begin position="54"/>
        <end position="79"/>
    </location>
</feature>
<evidence type="ECO:0000313" key="3">
    <source>
        <dbReference type="EMBL" id="CAE0638136.1"/>
    </source>
</evidence>
<keyword evidence="1" id="KW-1133">Transmembrane helix</keyword>
<feature type="transmembrane region" description="Helical" evidence="1">
    <location>
        <begin position="256"/>
        <end position="275"/>
    </location>
</feature>
<evidence type="ECO:0000256" key="1">
    <source>
        <dbReference type="SAM" id="Phobius"/>
    </source>
</evidence>
<protein>
    <submittedName>
        <fullName evidence="3">Uncharacterized protein</fullName>
    </submittedName>
</protein>
<accession>A0A6S9DWC2</accession>
<feature type="transmembrane region" description="Helical" evidence="1">
    <location>
        <begin position="116"/>
        <end position="136"/>
    </location>
</feature>
<keyword evidence="1" id="KW-0472">Membrane</keyword>
<keyword evidence="1" id="KW-0812">Transmembrane</keyword>
<sequence>MFCCEQDICLCGINVLWALAFGIFIGGALYYGILNMSFRDIHKALDSVPEDVRWVSCLFATAGALYAYKTEVLSIAAMVGLTEHVMPYAFGCCVLVMLLVRGSLARSRGHPLIPDFLLEGLGPLAFMGLVGGYATLEFLSLARRADGGLKSWTGLVVVSLVSGFFSHRGAKYAAGEPFLPHTMLAGHFPFLFMCVFGASTVYEFYAHTAVQGAALSDWIPLVLLCFFSGALSWWGVSFAHGHDFIHVRLTTGKFPVAFFGAVGSYVLYEFLHLAAQSGNGLRDWLGLIILSGLSGYLSWYGYKMQKTAADQKK</sequence>
<dbReference type="EMBL" id="HBIU01036792">
    <property type="protein sequence ID" value="CAE0638136.1"/>
    <property type="molecule type" value="Transcribed_RNA"/>
</dbReference>
<evidence type="ECO:0000313" key="2">
    <source>
        <dbReference type="EMBL" id="CAE0638135.1"/>
    </source>
</evidence>
<feature type="transmembrane region" description="Helical" evidence="1">
    <location>
        <begin position="178"/>
        <end position="198"/>
    </location>
</feature>
<organism evidence="3">
    <name type="scientific">Heterosigma akashiwo</name>
    <name type="common">Chromophytic alga</name>
    <name type="synonym">Heterosigma carterae</name>
    <dbReference type="NCBI Taxonomy" id="2829"/>
    <lineage>
        <taxon>Eukaryota</taxon>
        <taxon>Sar</taxon>
        <taxon>Stramenopiles</taxon>
        <taxon>Ochrophyta</taxon>
        <taxon>Raphidophyceae</taxon>
        <taxon>Chattonellales</taxon>
        <taxon>Chattonellaceae</taxon>
        <taxon>Heterosigma</taxon>
    </lineage>
</organism>
<feature type="transmembrane region" description="Helical" evidence="1">
    <location>
        <begin position="15"/>
        <end position="33"/>
    </location>
</feature>
<feature type="transmembrane region" description="Helical" evidence="1">
    <location>
        <begin position="85"/>
        <end position="104"/>
    </location>
</feature>
<gene>
    <name evidence="2" type="ORF">HAKA00212_LOCUS16912</name>
    <name evidence="3" type="ORF">HAKA00212_LOCUS16913</name>
</gene>
<dbReference type="AlphaFoldDB" id="A0A6S9DWC2"/>